<evidence type="ECO:0000256" key="1">
    <source>
        <dbReference type="ARBA" id="ARBA00022729"/>
    </source>
</evidence>
<dbReference type="Proteomes" id="UP001209885">
    <property type="component" value="Unassembled WGS sequence"/>
</dbReference>
<keyword evidence="2" id="KW-1133">Transmembrane helix</keyword>
<dbReference type="SUPFAM" id="SSF51261">
    <property type="entry name" value="Duplicated hybrid motif"/>
    <property type="match status" value="1"/>
</dbReference>
<reference evidence="4 5" key="1">
    <citation type="submission" date="2022-11" db="EMBL/GenBank/DDBJ databases">
        <title>The characterization of three novel Bacteroidetes species and genomic analysis of their roles in tidal elemental geochemical cycles.</title>
        <authorList>
            <person name="Ma K."/>
        </authorList>
    </citation>
    <scope>NUCLEOTIDE SEQUENCE [LARGE SCALE GENOMIC DNA]</scope>
    <source>
        <strain evidence="4 5">M17</strain>
    </source>
</reference>
<keyword evidence="2" id="KW-0472">Membrane</keyword>
<protein>
    <submittedName>
        <fullName evidence="4">M23 family metallopeptidase</fullName>
    </submittedName>
</protein>
<dbReference type="PANTHER" id="PTHR21666:SF289">
    <property type="entry name" value="L-ALA--D-GLU ENDOPEPTIDASE"/>
    <property type="match status" value="1"/>
</dbReference>
<dbReference type="Gene3D" id="2.70.70.10">
    <property type="entry name" value="Glucose Permease (Domain IIA)"/>
    <property type="match status" value="1"/>
</dbReference>
<evidence type="ECO:0000259" key="3">
    <source>
        <dbReference type="Pfam" id="PF01551"/>
    </source>
</evidence>
<evidence type="ECO:0000256" key="2">
    <source>
        <dbReference type="SAM" id="Phobius"/>
    </source>
</evidence>
<keyword evidence="1" id="KW-0732">Signal</keyword>
<gene>
    <name evidence="4" type="ORF">OO013_18800</name>
</gene>
<evidence type="ECO:0000313" key="4">
    <source>
        <dbReference type="EMBL" id="MCX2745937.1"/>
    </source>
</evidence>
<dbReference type="CDD" id="cd12797">
    <property type="entry name" value="M23_peptidase"/>
    <property type="match status" value="1"/>
</dbReference>
<dbReference type="Pfam" id="PF01551">
    <property type="entry name" value="Peptidase_M23"/>
    <property type="match status" value="1"/>
</dbReference>
<accession>A0ABT3RVY4</accession>
<dbReference type="InterPro" id="IPR016047">
    <property type="entry name" value="M23ase_b-sheet_dom"/>
</dbReference>
<dbReference type="InterPro" id="IPR011055">
    <property type="entry name" value="Dup_hybrid_motif"/>
</dbReference>
<keyword evidence="5" id="KW-1185">Reference proteome</keyword>
<dbReference type="EMBL" id="JAPFQN010000012">
    <property type="protein sequence ID" value="MCX2745937.1"/>
    <property type="molecule type" value="Genomic_DNA"/>
</dbReference>
<evidence type="ECO:0000313" key="5">
    <source>
        <dbReference type="Proteomes" id="UP001209885"/>
    </source>
</evidence>
<keyword evidence="2" id="KW-0812">Transmembrane</keyword>
<sequence length="292" mass="32734">MKSRKTLSNWLTNRYLLIIRNEENFAEKTTVSFNYAKLIVIASGLLIVLVALAFFLVTTVLSQWFDPRHAQQQTRRQMVEFNLKLDSIETEMKKKDLLISRFQKLLAGDTIDFSDDLSEQKIAEGEQSPAKELDEKEMASIDSAFRKQFSTVNNAIMTSMVEGAEANELQEIVFFPPLKGLVSSKYNPLQNHYGIDVVAVSNDPVKCVADGTVIFSDWSQDGGYTIAVQHVGNLISVYKHNSALLKETGNFIRGGDVIALVGNSGELTDGPHLHFELWYNGNSVNPEEFVSF</sequence>
<proteinExistence type="predicted"/>
<dbReference type="PANTHER" id="PTHR21666">
    <property type="entry name" value="PEPTIDASE-RELATED"/>
    <property type="match status" value="1"/>
</dbReference>
<comment type="caution">
    <text evidence="4">The sequence shown here is derived from an EMBL/GenBank/DDBJ whole genome shotgun (WGS) entry which is preliminary data.</text>
</comment>
<name>A0ABT3RVY4_9BACT</name>
<feature type="transmembrane region" description="Helical" evidence="2">
    <location>
        <begin position="38"/>
        <end position="65"/>
    </location>
</feature>
<organism evidence="4 5">
    <name type="scientific">Mangrovivirga halotolerans</name>
    <dbReference type="NCBI Taxonomy" id="2993936"/>
    <lineage>
        <taxon>Bacteria</taxon>
        <taxon>Pseudomonadati</taxon>
        <taxon>Bacteroidota</taxon>
        <taxon>Cytophagia</taxon>
        <taxon>Cytophagales</taxon>
        <taxon>Mangrovivirgaceae</taxon>
        <taxon>Mangrovivirga</taxon>
    </lineage>
</organism>
<dbReference type="RefSeq" id="WP_266058559.1">
    <property type="nucleotide sequence ID" value="NZ_JAPFQN010000012.1"/>
</dbReference>
<feature type="domain" description="M23ase beta-sheet core" evidence="3">
    <location>
        <begin position="191"/>
        <end position="286"/>
    </location>
</feature>
<dbReference type="InterPro" id="IPR050570">
    <property type="entry name" value="Cell_wall_metabolism_enzyme"/>
</dbReference>